<dbReference type="Pfam" id="PF13436">
    <property type="entry name" value="Gly-zipper_OmpA"/>
    <property type="match status" value="1"/>
</dbReference>
<sequence>MKITTVTAALASILLLVGCGSTTTSRVATGTGMGAASGAVIGSLSGNAGRGALIGAGVGALGGVLVDEHQRGSFSNN</sequence>
<dbReference type="RefSeq" id="WP_093027094.1">
    <property type="nucleotide sequence ID" value="NZ_FNNZ01000001.1"/>
</dbReference>
<protein>
    <submittedName>
        <fullName evidence="2">Glycine-zipper containing OmpA-like membrane domain-containing protein</fullName>
    </submittedName>
</protein>
<proteinExistence type="predicted"/>
<organism evidence="2 3">
    <name type="scientific">Thiocapsa roseopersicina</name>
    <dbReference type="NCBI Taxonomy" id="1058"/>
    <lineage>
        <taxon>Bacteria</taxon>
        <taxon>Pseudomonadati</taxon>
        <taxon>Pseudomonadota</taxon>
        <taxon>Gammaproteobacteria</taxon>
        <taxon>Chromatiales</taxon>
        <taxon>Chromatiaceae</taxon>
        <taxon>Thiocapsa</taxon>
    </lineage>
</organism>
<reference evidence="3" key="1">
    <citation type="submission" date="2016-10" db="EMBL/GenBank/DDBJ databases">
        <authorList>
            <person name="Varghese N."/>
            <person name="Submissions S."/>
        </authorList>
    </citation>
    <scope>NUCLEOTIDE SEQUENCE [LARGE SCALE GENOMIC DNA]</scope>
    <source>
        <strain evidence="3">DSM 217</strain>
    </source>
</reference>
<name>A0A1H2Q5P1_THIRO</name>
<feature type="domain" description="Glycine-zipper-containing OmpA-like membrane" evidence="1">
    <location>
        <begin position="27"/>
        <end position="66"/>
    </location>
</feature>
<evidence type="ECO:0000313" key="3">
    <source>
        <dbReference type="Proteomes" id="UP000198816"/>
    </source>
</evidence>
<keyword evidence="3" id="KW-1185">Reference proteome</keyword>
<dbReference type="InterPro" id="IPR025693">
    <property type="entry name" value="Gly-zipper_OmpA-like_dom"/>
</dbReference>
<evidence type="ECO:0000259" key="1">
    <source>
        <dbReference type="Pfam" id="PF13436"/>
    </source>
</evidence>
<dbReference type="Proteomes" id="UP000198816">
    <property type="component" value="Unassembled WGS sequence"/>
</dbReference>
<gene>
    <name evidence="2" type="ORF">SAMN05421783_101122</name>
</gene>
<accession>A0A1H2Q5P1</accession>
<evidence type="ECO:0000313" key="2">
    <source>
        <dbReference type="EMBL" id="SDW02370.1"/>
    </source>
</evidence>
<dbReference type="PROSITE" id="PS51257">
    <property type="entry name" value="PROKAR_LIPOPROTEIN"/>
    <property type="match status" value="1"/>
</dbReference>
<dbReference type="AlphaFoldDB" id="A0A1H2Q5P1"/>
<dbReference type="EMBL" id="FNNZ01000001">
    <property type="protein sequence ID" value="SDW02370.1"/>
    <property type="molecule type" value="Genomic_DNA"/>
</dbReference>